<gene>
    <name evidence="8" type="ORF">TrCOL_g2777</name>
</gene>
<keyword evidence="4" id="KW-0031">Aminopeptidase</keyword>
<evidence type="ECO:0000256" key="3">
    <source>
        <dbReference type="ARBA" id="ARBA00012565"/>
    </source>
</evidence>
<dbReference type="GO" id="GO:0006508">
    <property type="term" value="P:proteolysis"/>
    <property type="evidence" value="ECO:0007669"/>
    <property type="project" value="UniProtKB-KW"/>
</dbReference>
<evidence type="ECO:0000256" key="1">
    <source>
        <dbReference type="ARBA" id="ARBA00000135"/>
    </source>
</evidence>
<comment type="caution">
    <text evidence="8">The sequence shown here is derived from an EMBL/GenBank/DDBJ whole genome shotgun (WGS) entry which is preliminary data.</text>
</comment>
<dbReference type="InterPro" id="IPR011356">
    <property type="entry name" value="Leucine_aapep/pepB"/>
</dbReference>
<dbReference type="Pfam" id="PF00883">
    <property type="entry name" value="Peptidase_M17"/>
    <property type="match status" value="1"/>
</dbReference>
<dbReference type="OrthoDB" id="412814at2759"/>
<evidence type="ECO:0000256" key="4">
    <source>
        <dbReference type="ARBA" id="ARBA00022438"/>
    </source>
</evidence>
<dbReference type="Proteomes" id="UP001165065">
    <property type="component" value="Unassembled WGS sequence"/>
</dbReference>
<dbReference type="CDD" id="cd00433">
    <property type="entry name" value="Peptidase_M17"/>
    <property type="match status" value="1"/>
</dbReference>
<evidence type="ECO:0000313" key="8">
    <source>
        <dbReference type="EMBL" id="GMI46305.1"/>
    </source>
</evidence>
<dbReference type="PANTHER" id="PTHR11963:SF23">
    <property type="entry name" value="CYTOSOL AMINOPEPTIDASE"/>
    <property type="match status" value="1"/>
</dbReference>
<dbReference type="NCBIfam" id="NF002076">
    <property type="entry name" value="PRK00913.2-3"/>
    <property type="match status" value="1"/>
</dbReference>
<protein>
    <recommendedName>
        <fullName evidence="3">leucyl aminopeptidase</fullName>
        <ecNumber evidence="3">3.4.11.1</ecNumber>
    </recommendedName>
</protein>
<dbReference type="SUPFAM" id="SSF53187">
    <property type="entry name" value="Zn-dependent exopeptidases"/>
    <property type="match status" value="1"/>
</dbReference>
<comment type="catalytic activity">
    <reaction evidence="1">
        <text>Release of an N-terminal amino acid, Xaa-|-Yaa-, in which Xaa is preferably Leu, but may be other amino acids including Pro although not Arg or Lys, and Yaa may be Pro. Amino acid amides and methyl esters are also readily hydrolyzed, but rates on arylamides are exceedingly low.</text>
        <dbReference type="EC" id="3.4.11.1"/>
    </reaction>
</comment>
<dbReference type="PRINTS" id="PR00481">
    <property type="entry name" value="LAMNOPPTDASE"/>
</dbReference>
<evidence type="ECO:0000259" key="7">
    <source>
        <dbReference type="PROSITE" id="PS00631"/>
    </source>
</evidence>
<dbReference type="Gene3D" id="3.40.630.10">
    <property type="entry name" value="Zn peptidases"/>
    <property type="match status" value="1"/>
</dbReference>
<name>A0A9W7GLY1_9STRA</name>
<dbReference type="GO" id="GO:0005737">
    <property type="term" value="C:cytoplasm"/>
    <property type="evidence" value="ECO:0007669"/>
    <property type="project" value="InterPro"/>
</dbReference>
<dbReference type="EMBL" id="BRYA01000292">
    <property type="protein sequence ID" value="GMI46305.1"/>
    <property type="molecule type" value="Genomic_DNA"/>
</dbReference>
<accession>A0A9W7GLY1</accession>
<dbReference type="HAMAP" id="MF_00181">
    <property type="entry name" value="Cytosol_peptidase_M17"/>
    <property type="match status" value="1"/>
</dbReference>
<dbReference type="GO" id="GO:0030145">
    <property type="term" value="F:manganese ion binding"/>
    <property type="evidence" value="ECO:0007669"/>
    <property type="project" value="InterPro"/>
</dbReference>
<dbReference type="GO" id="GO:0070006">
    <property type="term" value="F:metalloaminopeptidase activity"/>
    <property type="evidence" value="ECO:0007669"/>
    <property type="project" value="InterPro"/>
</dbReference>
<dbReference type="PANTHER" id="PTHR11963">
    <property type="entry name" value="LEUCINE AMINOPEPTIDASE-RELATED"/>
    <property type="match status" value="1"/>
</dbReference>
<dbReference type="InterPro" id="IPR000819">
    <property type="entry name" value="Peptidase_M17_C"/>
</dbReference>
<reference evidence="9" key="1">
    <citation type="journal article" date="2023" name="Commun. Biol.">
        <title>Genome analysis of Parmales, the sister group of diatoms, reveals the evolutionary specialization of diatoms from phago-mixotrophs to photoautotrophs.</title>
        <authorList>
            <person name="Ban H."/>
            <person name="Sato S."/>
            <person name="Yoshikawa S."/>
            <person name="Yamada K."/>
            <person name="Nakamura Y."/>
            <person name="Ichinomiya M."/>
            <person name="Sato N."/>
            <person name="Blanc-Mathieu R."/>
            <person name="Endo H."/>
            <person name="Kuwata A."/>
            <person name="Ogata H."/>
        </authorList>
    </citation>
    <scope>NUCLEOTIDE SEQUENCE [LARGE SCALE GENOMIC DNA]</scope>
</reference>
<dbReference type="AlphaFoldDB" id="A0A9W7GLY1"/>
<dbReference type="InterPro" id="IPR023042">
    <property type="entry name" value="Peptidase_M17_leu_NH2_pept"/>
</dbReference>
<organism evidence="8 9">
    <name type="scientific">Triparma columacea</name>
    <dbReference type="NCBI Taxonomy" id="722753"/>
    <lineage>
        <taxon>Eukaryota</taxon>
        <taxon>Sar</taxon>
        <taxon>Stramenopiles</taxon>
        <taxon>Ochrophyta</taxon>
        <taxon>Bolidophyceae</taxon>
        <taxon>Parmales</taxon>
        <taxon>Triparmaceae</taxon>
        <taxon>Triparma</taxon>
    </lineage>
</organism>
<keyword evidence="9" id="KW-1185">Reference proteome</keyword>
<proteinExistence type="inferred from homology"/>
<evidence type="ECO:0000256" key="2">
    <source>
        <dbReference type="ARBA" id="ARBA00009528"/>
    </source>
</evidence>
<evidence type="ECO:0000256" key="6">
    <source>
        <dbReference type="ARBA" id="ARBA00022801"/>
    </source>
</evidence>
<evidence type="ECO:0000313" key="9">
    <source>
        <dbReference type="Proteomes" id="UP001165065"/>
    </source>
</evidence>
<dbReference type="Gene3D" id="3.40.220.10">
    <property type="entry name" value="Leucine Aminopeptidase, subunit E, domain 1"/>
    <property type="match status" value="1"/>
</dbReference>
<dbReference type="PROSITE" id="PS00631">
    <property type="entry name" value="CYTOSOL_AP"/>
    <property type="match status" value="1"/>
</dbReference>
<comment type="similarity">
    <text evidence="2">Belongs to the peptidase M17 family.</text>
</comment>
<keyword evidence="6" id="KW-0378">Hydrolase</keyword>
<dbReference type="InterPro" id="IPR043472">
    <property type="entry name" value="Macro_dom-like"/>
</dbReference>
<sequence>MVFLTRSLTLLPTKSFLSQHVGRSLISKAPLTTLRGGASDEDSFPTWSFNDACKTMEVSPLPSVEFKLKDNLPNLSELGDGNAVIYGVVGGDKDAEEGFKLGDGTPEKLFDEEFSGIIQASIEENAEDFKNGTSAGASIPVLSLPSSNSILKASLTSLGTKFSTPSDVRSAASSLATSLTSVCTSTKCATLHVTLPSSFSSHPDALQSLVTKTLDLMYTDNRYRSKANSKTPFSSLTTINLYSPEFPSNAEASISTAVALNAGTSLCKDMVNSPPNILNPLSMSDLARSLAKDSGGLLKCEVLGSKECEKRGMGAYLGVARGSETEPQFIHLTYTPTSTKPKRKLAIVGKGLTFDAGGYNIKTSMMELMKFDMGGSGATLGSALAISKLAPPNTEVHFLVAACENMINERAMRPGDVLTASNGKTIEVLNTDAEGRLTLADALVYADKELGAEKIVDLATLTGACMVALGNQVAGVWTDNDDLASDLSECSTETGDKSWRMPLESGYDDQLKSKIADMTNLGGRYGGAITAALFLKKFVDEDKPYAHIDIAGPVWSDKTGATGFGAKMMAQWVMREDGETE</sequence>
<evidence type="ECO:0000256" key="5">
    <source>
        <dbReference type="ARBA" id="ARBA00022670"/>
    </source>
</evidence>
<feature type="domain" description="Cytosol aminopeptidase" evidence="7">
    <location>
        <begin position="430"/>
        <end position="437"/>
    </location>
</feature>
<dbReference type="EC" id="3.4.11.1" evidence="3"/>
<keyword evidence="5" id="KW-0645">Protease</keyword>